<feature type="transmembrane region" description="Helical" evidence="8">
    <location>
        <begin position="306"/>
        <end position="330"/>
    </location>
</feature>
<dbReference type="Gene3D" id="1.20.1730.10">
    <property type="entry name" value="Sodium/glucose cotransporter"/>
    <property type="match status" value="1"/>
</dbReference>
<evidence type="ECO:0000256" key="8">
    <source>
        <dbReference type="SAM" id="Phobius"/>
    </source>
</evidence>
<dbReference type="PROSITE" id="PS50283">
    <property type="entry name" value="NA_SOLUT_SYMP_3"/>
    <property type="match status" value="1"/>
</dbReference>
<keyword evidence="10" id="KW-1185">Reference proteome</keyword>
<feature type="transmembrane region" description="Helical" evidence="8">
    <location>
        <begin position="229"/>
        <end position="247"/>
    </location>
</feature>
<feature type="transmembrane region" description="Helical" evidence="8">
    <location>
        <begin position="181"/>
        <end position="200"/>
    </location>
</feature>
<dbReference type="Pfam" id="PF00474">
    <property type="entry name" value="SSF"/>
    <property type="match status" value="1"/>
</dbReference>
<dbReference type="PANTHER" id="PTHR48086:SF7">
    <property type="entry name" value="SODIUM-SOLUTE SYMPORTER-RELATED"/>
    <property type="match status" value="1"/>
</dbReference>
<dbReference type="EMBL" id="VFJB01000005">
    <property type="protein sequence ID" value="KAA0257977.1"/>
    <property type="molecule type" value="Genomic_DNA"/>
</dbReference>
<proteinExistence type="inferred from homology"/>
<feature type="transmembrane region" description="Helical" evidence="8">
    <location>
        <begin position="124"/>
        <end position="145"/>
    </location>
</feature>
<protein>
    <submittedName>
        <fullName evidence="9">Sodium:solute symporter family protein</fullName>
    </submittedName>
</protein>
<evidence type="ECO:0000256" key="5">
    <source>
        <dbReference type="ARBA" id="ARBA00022989"/>
    </source>
</evidence>
<sequence>MLLYKILFIFTLIVISFYSVKYSKKVKSKNDFSLGGRSFSSIDVSALIIGTLVGGASTVGTVQMAFIYGIPACLFTLGSGIACLLLGLFFSKPLRESEVVTVSEYIGRYFGDGVRRYTSFLSSFGMFIHIVAQFLAAGAIISAVFGFSFQISLFVTFILLIIMIVSGGIISSAVIGRFKIVILYSMMILSFLIVLLKSNFLKSVFDGLPSGRHWFWFQDYGYKRGVMDLLSMIIGVISTQTYLQAIFSARSVKEARQGAFISAALIPPIGFIGVAIGLYLRVYHPEVSDLSAKALPYFIEIYFPKFMAAVLNASLLIIVLGTAAGLTLGVSTNMFNDLVKKVDSLIGMRMATFFVIVCAFVIVIFGAGSKILDWSFLSMGFRGFTIFLPLVYILFVRKKMVGRWERVVKFMVYILPIIYVIFKIL</sequence>
<dbReference type="RefSeq" id="WP_149266298.1">
    <property type="nucleotide sequence ID" value="NZ_VFJB01000005.1"/>
</dbReference>
<dbReference type="AlphaFoldDB" id="A0A5A8F7A1"/>
<keyword evidence="3" id="KW-0813">Transport</keyword>
<dbReference type="Proteomes" id="UP000322876">
    <property type="component" value="Unassembled WGS sequence"/>
</dbReference>
<comment type="caution">
    <text evidence="9">The sequence shown here is derived from an EMBL/GenBank/DDBJ whole genome shotgun (WGS) entry which is preliminary data.</text>
</comment>
<feature type="transmembrane region" description="Helical" evidence="8">
    <location>
        <begin position="6"/>
        <end position="23"/>
    </location>
</feature>
<dbReference type="GO" id="GO:0022857">
    <property type="term" value="F:transmembrane transporter activity"/>
    <property type="evidence" value="ECO:0007669"/>
    <property type="project" value="InterPro"/>
</dbReference>
<feature type="transmembrane region" description="Helical" evidence="8">
    <location>
        <begin position="350"/>
        <end position="368"/>
    </location>
</feature>
<keyword evidence="6 8" id="KW-0472">Membrane</keyword>
<organism evidence="9 10">
    <name type="scientific">Deferribacter autotrophicus</name>
    <dbReference type="NCBI Taxonomy" id="500465"/>
    <lineage>
        <taxon>Bacteria</taxon>
        <taxon>Pseudomonadati</taxon>
        <taxon>Deferribacterota</taxon>
        <taxon>Deferribacteres</taxon>
        <taxon>Deferribacterales</taxon>
        <taxon>Deferribacteraceae</taxon>
        <taxon>Deferribacter</taxon>
    </lineage>
</organism>
<feature type="transmembrane region" description="Helical" evidence="8">
    <location>
        <begin position="259"/>
        <end position="280"/>
    </location>
</feature>
<feature type="transmembrane region" description="Helical" evidence="8">
    <location>
        <begin position="151"/>
        <end position="174"/>
    </location>
</feature>
<feature type="transmembrane region" description="Helical" evidence="8">
    <location>
        <begin position="407"/>
        <end position="424"/>
    </location>
</feature>
<evidence type="ECO:0000256" key="1">
    <source>
        <dbReference type="ARBA" id="ARBA00004141"/>
    </source>
</evidence>
<comment type="subcellular location">
    <subcellularLocation>
        <location evidence="1">Membrane</location>
        <topology evidence="1">Multi-pass membrane protein</topology>
    </subcellularLocation>
</comment>
<feature type="transmembrane region" description="Helical" evidence="8">
    <location>
        <begin position="44"/>
        <end position="62"/>
    </location>
</feature>
<keyword evidence="5 8" id="KW-1133">Transmembrane helix</keyword>
<feature type="transmembrane region" description="Helical" evidence="8">
    <location>
        <begin position="374"/>
        <end position="395"/>
    </location>
</feature>
<dbReference type="InterPro" id="IPR050277">
    <property type="entry name" value="Sodium:Solute_Symporter"/>
</dbReference>
<evidence type="ECO:0000313" key="10">
    <source>
        <dbReference type="Proteomes" id="UP000322876"/>
    </source>
</evidence>
<evidence type="ECO:0000256" key="2">
    <source>
        <dbReference type="ARBA" id="ARBA00006434"/>
    </source>
</evidence>
<dbReference type="InterPro" id="IPR038377">
    <property type="entry name" value="Na/Glc_symporter_sf"/>
</dbReference>
<evidence type="ECO:0000256" key="7">
    <source>
        <dbReference type="RuleBase" id="RU362091"/>
    </source>
</evidence>
<evidence type="ECO:0000256" key="4">
    <source>
        <dbReference type="ARBA" id="ARBA00022692"/>
    </source>
</evidence>
<name>A0A5A8F7A1_9BACT</name>
<accession>A0A5A8F7A1</accession>
<reference evidence="9 10" key="1">
    <citation type="submission" date="2019-06" db="EMBL/GenBank/DDBJ databases">
        <title>Genomic insights into carbon and energy metabolism of Deferribacter autotrophicus revealed new metabolic traits in the phylum Deferribacteres.</title>
        <authorList>
            <person name="Slobodkin A.I."/>
            <person name="Slobodkina G.B."/>
            <person name="Allioux M."/>
            <person name="Alain K."/>
            <person name="Jebbar M."/>
            <person name="Shadrin V."/>
            <person name="Kublanov I.V."/>
            <person name="Toshchakov S.V."/>
            <person name="Bonch-Osmolovskaya E.A."/>
        </authorList>
    </citation>
    <scope>NUCLEOTIDE SEQUENCE [LARGE SCALE GENOMIC DNA]</scope>
    <source>
        <strain evidence="9 10">SL50</strain>
    </source>
</reference>
<keyword evidence="4 8" id="KW-0812">Transmembrane</keyword>
<feature type="transmembrane region" description="Helical" evidence="8">
    <location>
        <begin position="68"/>
        <end position="90"/>
    </location>
</feature>
<dbReference type="PANTHER" id="PTHR48086">
    <property type="entry name" value="SODIUM/PROLINE SYMPORTER-RELATED"/>
    <property type="match status" value="1"/>
</dbReference>
<dbReference type="InterPro" id="IPR001734">
    <property type="entry name" value="Na/solute_symporter"/>
</dbReference>
<dbReference type="GO" id="GO:0005886">
    <property type="term" value="C:plasma membrane"/>
    <property type="evidence" value="ECO:0007669"/>
    <property type="project" value="TreeGrafter"/>
</dbReference>
<evidence type="ECO:0000256" key="3">
    <source>
        <dbReference type="ARBA" id="ARBA00022448"/>
    </source>
</evidence>
<evidence type="ECO:0000313" key="9">
    <source>
        <dbReference type="EMBL" id="KAA0257977.1"/>
    </source>
</evidence>
<comment type="similarity">
    <text evidence="2 7">Belongs to the sodium:solute symporter (SSF) (TC 2.A.21) family.</text>
</comment>
<dbReference type="OrthoDB" id="9781232at2"/>
<gene>
    <name evidence="9" type="ORF">FHQ18_06180</name>
</gene>
<evidence type="ECO:0000256" key="6">
    <source>
        <dbReference type="ARBA" id="ARBA00023136"/>
    </source>
</evidence>